<dbReference type="GeneID" id="11520290"/>
<dbReference type="PANTHER" id="PTHR11575">
    <property type="entry name" value="5'-NUCLEOTIDASE-RELATED"/>
    <property type="match status" value="1"/>
</dbReference>
<dbReference type="PRINTS" id="PR01607">
    <property type="entry name" value="APYRASEFAMLY"/>
</dbReference>
<dbReference type="InterPro" id="IPR006146">
    <property type="entry name" value="5'-Nucleotdase_CS"/>
</dbReference>
<dbReference type="HOGENOM" id="CLU_005854_0_0_1"/>
<dbReference type="eggNOG" id="KOG4419">
    <property type="taxonomic scope" value="Eukaryota"/>
</dbReference>
<dbReference type="Gene3D" id="3.60.21.10">
    <property type="match status" value="1"/>
</dbReference>
<organism evidence="4 5">
    <name type="scientific">Thermothielavioides terrestris (strain ATCC 38088 / NRRL 8126)</name>
    <name type="common">Thielavia terrestris</name>
    <dbReference type="NCBI Taxonomy" id="578455"/>
    <lineage>
        <taxon>Eukaryota</taxon>
        <taxon>Fungi</taxon>
        <taxon>Dikarya</taxon>
        <taxon>Ascomycota</taxon>
        <taxon>Pezizomycotina</taxon>
        <taxon>Sordariomycetes</taxon>
        <taxon>Sordariomycetidae</taxon>
        <taxon>Sordariales</taxon>
        <taxon>Chaetomiaceae</taxon>
        <taxon>Thermothielavioides</taxon>
        <taxon>Thermothielavioides terrestris</taxon>
    </lineage>
</organism>
<evidence type="ECO:0000256" key="2">
    <source>
        <dbReference type="RuleBase" id="RU362119"/>
    </source>
</evidence>
<keyword evidence="2" id="KW-0378">Hydrolase</keyword>
<keyword evidence="5" id="KW-1185">Reference proteome</keyword>
<evidence type="ECO:0000259" key="3">
    <source>
        <dbReference type="Pfam" id="PF02872"/>
    </source>
</evidence>
<dbReference type="PROSITE" id="PS00786">
    <property type="entry name" value="5_NUCLEOTIDASE_2"/>
    <property type="match status" value="1"/>
</dbReference>
<dbReference type="InterPro" id="IPR006179">
    <property type="entry name" value="5_nucleotidase/apyrase"/>
</dbReference>
<evidence type="ECO:0000313" key="5">
    <source>
        <dbReference type="Proteomes" id="UP000008181"/>
    </source>
</evidence>
<dbReference type="InterPro" id="IPR036907">
    <property type="entry name" value="5'-Nucleotdase_C_sf"/>
</dbReference>
<dbReference type="GO" id="GO:0046872">
    <property type="term" value="F:metal ion binding"/>
    <property type="evidence" value="ECO:0007669"/>
    <property type="project" value="InterPro"/>
</dbReference>
<keyword evidence="2" id="KW-0547">Nucleotide-binding</keyword>
<gene>
    <name evidence="4" type="ORF">THITE_2091279</name>
</gene>
<dbReference type="InterPro" id="IPR029052">
    <property type="entry name" value="Metallo-depent_PP-like"/>
</dbReference>
<name>G2RAU5_THETT</name>
<dbReference type="InterPro" id="IPR008334">
    <property type="entry name" value="5'-Nucleotdase_C"/>
</dbReference>
<proteinExistence type="inferred from homology"/>
<sequence>MSTPTSMNFQLPAPTARTPERECFGRHARVKTVFMDTRQRRLDSLLLNTGDELPGTVFSTFYSGEIAETLNQMIVFDTMTLGNHEFDRDDNHLGQFLENLSLPIVSANIVSDQPVLNPAITPFHIFPQYDLAVIGITTDTTPGISSPGKGTTFGDHVVSAHNTYGENQRLACETTSLHLTMGGHSYRPLVLGDFMGAVGPFLTMVNNRDGDEVFIVTAYRRGKYLGYIDVTYDKQGKVLAYQGGPIPLTNATAQESELQKQAVTSFLQVSRGICAEYEPGTANGTGDVLVALTTEDKPLDKAADYRIVMVDFVAFGGDKFFSAPI</sequence>
<dbReference type="GO" id="GO:0016788">
    <property type="term" value="F:hydrolase activity, acting on ester bonds"/>
    <property type="evidence" value="ECO:0007669"/>
    <property type="project" value="InterPro"/>
</dbReference>
<protein>
    <recommendedName>
        <fullName evidence="3">5'-Nucleotidase C-terminal domain-containing protein</fullName>
    </recommendedName>
</protein>
<accession>G2RAU5</accession>
<comment type="similarity">
    <text evidence="1 2">Belongs to the 5'-nucleotidase family.</text>
</comment>
<dbReference type="GO" id="GO:0009166">
    <property type="term" value="P:nucleotide catabolic process"/>
    <property type="evidence" value="ECO:0007669"/>
    <property type="project" value="InterPro"/>
</dbReference>
<dbReference type="EMBL" id="CP003012">
    <property type="protein sequence ID" value="AEO69776.1"/>
    <property type="molecule type" value="Genomic_DNA"/>
</dbReference>
<dbReference type="OrthoDB" id="7722975at2759"/>
<evidence type="ECO:0000313" key="4">
    <source>
        <dbReference type="EMBL" id="AEO69776.1"/>
    </source>
</evidence>
<dbReference type="GO" id="GO:0000166">
    <property type="term" value="F:nucleotide binding"/>
    <property type="evidence" value="ECO:0007669"/>
    <property type="project" value="UniProtKB-KW"/>
</dbReference>
<dbReference type="AlphaFoldDB" id="G2RAU5"/>
<reference evidence="4 5" key="1">
    <citation type="journal article" date="2011" name="Nat. Biotechnol.">
        <title>Comparative genomic analysis of the thermophilic biomass-degrading fungi Myceliophthora thermophila and Thielavia terrestris.</title>
        <authorList>
            <person name="Berka R.M."/>
            <person name="Grigoriev I.V."/>
            <person name="Otillar R."/>
            <person name="Salamov A."/>
            <person name="Grimwood J."/>
            <person name="Reid I."/>
            <person name="Ishmael N."/>
            <person name="John T."/>
            <person name="Darmond C."/>
            <person name="Moisan M.-C."/>
            <person name="Henrissat B."/>
            <person name="Coutinho P.M."/>
            <person name="Lombard V."/>
            <person name="Natvig D.O."/>
            <person name="Lindquist E."/>
            <person name="Schmutz J."/>
            <person name="Lucas S."/>
            <person name="Harris P."/>
            <person name="Powlowski J."/>
            <person name="Bellemare A."/>
            <person name="Taylor D."/>
            <person name="Butler G."/>
            <person name="de Vries R.P."/>
            <person name="Allijn I.E."/>
            <person name="van den Brink J."/>
            <person name="Ushinsky S."/>
            <person name="Storms R."/>
            <person name="Powell A.J."/>
            <person name="Paulsen I.T."/>
            <person name="Elbourne L.D.H."/>
            <person name="Baker S.E."/>
            <person name="Magnuson J."/>
            <person name="LaBoissiere S."/>
            <person name="Clutterbuck A.J."/>
            <person name="Martinez D."/>
            <person name="Wogulis M."/>
            <person name="de Leon A.L."/>
            <person name="Rey M.W."/>
            <person name="Tsang A."/>
        </authorList>
    </citation>
    <scope>NUCLEOTIDE SEQUENCE [LARGE SCALE GENOMIC DNA]</scope>
    <source>
        <strain evidence="5">ATCC 38088 / NRRL 8126</strain>
    </source>
</reference>
<dbReference type="Pfam" id="PF02872">
    <property type="entry name" value="5_nucleotid_C"/>
    <property type="match status" value="1"/>
</dbReference>
<dbReference type="PANTHER" id="PTHR11575:SF24">
    <property type="entry name" value="5'-NUCLEOTIDASE"/>
    <property type="match status" value="1"/>
</dbReference>
<dbReference type="SUPFAM" id="SSF56300">
    <property type="entry name" value="Metallo-dependent phosphatases"/>
    <property type="match status" value="1"/>
</dbReference>
<feature type="domain" description="5'-Nucleotidase C-terminal" evidence="3">
    <location>
        <begin position="257"/>
        <end position="320"/>
    </location>
</feature>
<dbReference type="SUPFAM" id="SSF55816">
    <property type="entry name" value="5'-nucleotidase (syn. UDP-sugar hydrolase), C-terminal domain"/>
    <property type="match status" value="1"/>
</dbReference>
<evidence type="ECO:0000256" key="1">
    <source>
        <dbReference type="ARBA" id="ARBA00006654"/>
    </source>
</evidence>
<dbReference type="STRING" id="578455.G2RAU5"/>
<dbReference type="KEGG" id="ttt:THITE_2091279"/>
<dbReference type="RefSeq" id="XP_003656112.1">
    <property type="nucleotide sequence ID" value="XM_003656064.1"/>
</dbReference>
<dbReference type="Proteomes" id="UP000008181">
    <property type="component" value="Chromosome 4"/>
</dbReference>